<evidence type="ECO:0000259" key="14">
    <source>
        <dbReference type="PROSITE" id="PS50110"/>
    </source>
</evidence>
<dbReference type="RefSeq" id="WP_091683583.1">
    <property type="nucleotide sequence ID" value="NZ_BAABFM010000003.1"/>
</dbReference>
<feature type="DNA-binding region" description="OmpR/PhoB-type" evidence="13">
    <location>
        <begin position="125"/>
        <end position="222"/>
    </location>
</feature>
<keyword evidence="8" id="KW-0804">Transcription</keyword>
<dbReference type="PANTHER" id="PTHR48111">
    <property type="entry name" value="REGULATOR OF RPOS"/>
    <property type="match status" value="1"/>
</dbReference>
<dbReference type="GO" id="GO:0005829">
    <property type="term" value="C:cytosol"/>
    <property type="evidence" value="ECO:0007669"/>
    <property type="project" value="TreeGrafter"/>
</dbReference>
<sequence length="226" mass="26200">MFNILVVEDDFHTRKLLGDILLDENYIPVLAQDAHEALGILDHQHIDLMITDIMMPEVDGYDLTEMLRDAGFDFPVLMMTAKETIKDKRRGFLVGADDYMVKPVDEEEMLLRVKALLRRAKIVNERKIVIGKVTLNYDSLTISRESEHFTLPQKEFMLLYKLLSYPDTIFTRMQLMDEIWGYDSQTDAHTVSVHVGRLRERFGNWPEFTIVTVRGLGYKAVKNDDG</sequence>
<dbReference type="Proteomes" id="UP000198806">
    <property type="component" value="Unassembled WGS sequence"/>
</dbReference>
<dbReference type="CDD" id="cd17574">
    <property type="entry name" value="REC_OmpR"/>
    <property type="match status" value="1"/>
</dbReference>
<keyword evidence="17" id="KW-1185">Reference proteome</keyword>
<evidence type="ECO:0000256" key="10">
    <source>
        <dbReference type="ARBA" id="ARBA00037471"/>
    </source>
</evidence>
<evidence type="ECO:0000256" key="6">
    <source>
        <dbReference type="ARBA" id="ARBA00023125"/>
    </source>
</evidence>
<dbReference type="GO" id="GO:0000156">
    <property type="term" value="F:phosphorelay response regulator activity"/>
    <property type="evidence" value="ECO:0007669"/>
    <property type="project" value="TreeGrafter"/>
</dbReference>
<dbReference type="InterPro" id="IPR011006">
    <property type="entry name" value="CheY-like_superfamily"/>
</dbReference>
<keyword evidence="12" id="KW-0597">Phosphoprotein</keyword>
<dbReference type="SUPFAM" id="SSF52172">
    <property type="entry name" value="CheY-like"/>
    <property type="match status" value="1"/>
</dbReference>
<accession>A0A1I5BPU9</accession>
<dbReference type="InterPro" id="IPR001867">
    <property type="entry name" value="OmpR/PhoB-type_DNA-bd"/>
</dbReference>
<evidence type="ECO:0000256" key="1">
    <source>
        <dbReference type="ARBA" id="ARBA00004496"/>
    </source>
</evidence>
<dbReference type="GO" id="GO:0032993">
    <property type="term" value="C:protein-DNA complex"/>
    <property type="evidence" value="ECO:0007669"/>
    <property type="project" value="TreeGrafter"/>
</dbReference>
<evidence type="ECO:0000259" key="15">
    <source>
        <dbReference type="PROSITE" id="PS51755"/>
    </source>
</evidence>
<evidence type="ECO:0000256" key="8">
    <source>
        <dbReference type="ARBA" id="ARBA00023163"/>
    </source>
</evidence>
<dbReference type="Gene3D" id="6.10.250.690">
    <property type="match status" value="1"/>
</dbReference>
<dbReference type="InterPro" id="IPR039420">
    <property type="entry name" value="WalR-like"/>
</dbReference>
<dbReference type="PROSITE" id="PS51755">
    <property type="entry name" value="OMPR_PHOB"/>
    <property type="match status" value="1"/>
</dbReference>
<dbReference type="GO" id="GO:0006355">
    <property type="term" value="P:regulation of DNA-templated transcription"/>
    <property type="evidence" value="ECO:0007669"/>
    <property type="project" value="InterPro"/>
</dbReference>
<evidence type="ECO:0000256" key="9">
    <source>
        <dbReference type="ARBA" id="ARBA00024867"/>
    </source>
</evidence>
<dbReference type="EMBL" id="FOWD01000001">
    <property type="protein sequence ID" value="SFN76742.1"/>
    <property type="molecule type" value="Genomic_DNA"/>
</dbReference>
<comment type="function">
    <text evidence="10">Member of the two-component regulatory system HssS/HssR involved in intracellular heme homeostasis and tempering of staphylococcal virulence. Phosphorylated HssR binds to a direct repeat sequence within hrtAB promoter and activates the expression of hrtAB, an efflux pump, in response to extracellular heme, hemin, hemoglobin or blood.</text>
</comment>
<comment type="subcellular location">
    <subcellularLocation>
        <location evidence="1">Cytoplasm</location>
    </subcellularLocation>
</comment>
<feature type="modified residue" description="4-aspartylphosphate" evidence="12">
    <location>
        <position position="52"/>
    </location>
</feature>
<keyword evidence="6 13" id="KW-0238">DNA-binding</keyword>
<dbReference type="Gene3D" id="3.40.50.2300">
    <property type="match status" value="1"/>
</dbReference>
<organism evidence="16 17">
    <name type="scientific">Anaerocolumna aminovalerica</name>
    <dbReference type="NCBI Taxonomy" id="1527"/>
    <lineage>
        <taxon>Bacteria</taxon>
        <taxon>Bacillati</taxon>
        <taxon>Bacillota</taxon>
        <taxon>Clostridia</taxon>
        <taxon>Lachnospirales</taxon>
        <taxon>Lachnospiraceae</taxon>
        <taxon>Anaerocolumna</taxon>
    </lineage>
</organism>
<dbReference type="InterPro" id="IPR001789">
    <property type="entry name" value="Sig_transdc_resp-reg_receiver"/>
</dbReference>
<feature type="domain" description="Response regulatory" evidence="14">
    <location>
        <begin position="3"/>
        <end position="117"/>
    </location>
</feature>
<reference evidence="16 17" key="1">
    <citation type="submission" date="2016-10" db="EMBL/GenBank/DDBJ databases">
        <authorList>
            <person name="de Groot N.N."/>
        </authorList>
    </citation>
    <scope>NUCLEOTIDE SEQUENCE [LARGE SCALE GENOMIC DNA]</scope>
    <source>
        <strain evidence="16 17">DSM 1283</strain>
    </source>
</reference>
<evidence type="ECO:0000313" key="17">
    <source>
        <dbReference type="Proteomes" id="UP000198806"/>
    </source>
</evidence>
<keyword evidence="3" id="KW-0963">Cytoplasm</keyword>
<evidence type="ECO:0000256" key="7">
    <source>
        <dbReference type="ARBA" id="ARBA00023159"/>
    </source>
</evidence>
<name>A0A1I5BPU9_9FIRM</name>
<evidence type="ECO:0000256" key="3">
    <source>
        <dbReference type="ARBA" id="ARBA00022490"/>
    </source>
</evidence>
<feature type="domain" description="OmpR/PhoB-type" evidence="15">
    <location>
        <begin position="125"/>
        <end position="222"/>
    </location>
</feature>
<evidence type="ECO:0000256" key="11">
    <source>
        <dbReference type="ARBA" id="ARBA00039976"/>
    </source>
</evidence>
<dbReference type="Pfam" id="PF00072">
    <property type="entry name" value="Response_reg"/>
    <property type="match status" value="1"/>
</dbReference>
<dbReference type="STRING" id="1527.SAMN04489757_101140"/>
<protein>
    <recommendedName>
        <fullName evidence="11">Heme response regulator HssR</fullName>
    </recommendedName>
    <alternativeName>
        <fullName evidence="2">Stage 0 sporulation protein A homolog</fullName>
    </alternativeName>
</protein>
<dbReference type="SMART" id="SM00448">
    <property type="entry name" value="REC"/>
    <property type="match status" value="1"/>
</dbReference>
<gene>
    <name evidence="16" type="ORF">SAMN04489757_101140</name>
</gene>
<evidence type="ECO:0000256" key="5">
    <source>
        <dbReference type="ARBA" id="ARBA00023026"/>
    </source>
</evidence>
<evidence type="ECO:0000256" key="4">
    <source>
        <dbReference type="ARBA" id="ARBA00023015"/>
    </source>
</evidence>
<keyword evidence="4" id="KW-0805">Transcription regulation</keyword>
<keyword evidence="7" id="KW-0010">Activator</keyword>
<dbReference type="PROSITE" id="PS50110">
    <property type="entry name" value="RESPONSE_REGULATORY"/>
    <property type="match status" value="1"/>
</dbReference>
<dbReference type="GO" id="GO:0000976">
    <property type="term" value="F:transcription cis-regulatory region binding"/>
    <property type="evidence" value="ECO:0007669"/>
    <property type="project" value="TreeGrafter"/>
</dbReference>
<dbReference type="Gene3D" id="1.10.10.10">
    <property type="entry name" value="Winged helix-like DNA-binding domain superfamily/Winged helix DNA-binding domain"/>
    <property type="match status" value="1"/>
</dbReference>
<dbReference type="CDD" id="cd00383">
    <property type="entry name" value="trans_reg_C"/>
    <property type="match status" value="1"/>
</dbReference>
<evidence type="ECO:0000256" key="13">
    <source>
        <dbReference type="PROSITE-ProRule" id="PRU01091"/>
    </source>
</evidence>
<proteinExistence type="predicted"/>
<comment type="function">
    <text evidence="9">May play the central regulatory role in sporulation. It may be an element of the effector pathway responsible for the activation of sporulation genes in response to nutritional stress. Spo0A may act in concert with spo0H (a sigma factor) to control the expression of some genes that are critical to the sporulation process.</text>
</comment>
<evidence type="ECO:0000313" key="16">
    <source>
        <dbReference type="EMBL" id="SFN76742.1"/>
    </source>
</evidence>
<dbReference type="SMART" id="SM00862">
    <property type="entry name" value="Trans_reg_C"/>
    <property type="match status" value="1"/>
</dbReference>
<evidence type="ECO:0000256" key="2">
    <source>
        <dbReference type="ARBA" id="ARBA00018672"/>
    </source>
</evidence>
<dbReference type="Pfam" id="PF00486">
    <property type="entry name" value="Trans_reg_C"/>
    <property type="match status" value="1"/>
</dbReference>
<dbReference type="InterPro" id="IPR036388">
    <property type="entry name" value="WH-like_DNA-bd_sf"/>
</dbReference>
<dbReference type="PANTHER" id="PTHR48111:SF49">
    <property type="entry name" value="HEME RESPONSE REGULATOR HSSR"/>
    <property type="match status" value="1"/>
</dbReference>
<evidence type="ECO:0000256" key="12">
    <source>
        <dbReference type="PROSITE-ProRule" id="PRU00169"/>
    </source>
</evidence>
<keyword evidence="5" id="KW-0843">Virulence</keyword>
<dbReference type="AlphaFoldDB" id="A0A1I5BPU9"/>
<dbReference type="OrthoDB" id="9790442at2"/>